<reference evidence="3 4" key="2">
    <citation type="submission" date="2020-02" db="EMBL/GenBank/DDBJ databases">
        <title>Candidatus Galacturonibacter soehngenii shows hetero-acetogenic catabolism of galacturonic acid but lacks a canonical carbon monoxide dehydrogenase/acetyl-CoA synthase complex.</title>
        <authorList>
            <person name="Diender M."/>
            <person name="Stouten G.R."/>
            <person name="Petersen J.F."/>
            <person name="Nielsen P.H."/>
            <person name="Dueholm M.S."/>
            <person name="Pronk J.T."/>
            <person name="Van Loosdrecht M.C.M."/>
        </authorList>
    </citation>
    <scope>NUCLEOTIDE SEQUENCE [LARGE SCALE GENOMIC DNA]</scope>
    <source>
        <strain evidence="3">GalUA</strain>
    </source>
</reference>
<organism evidence="3 4">
    <name type="scientific">Candidatus Galacturonatibacter soehngenii</name>
    <dbReference type="NCBI Taxonomy" id="2307010"/>
    <lineage>
        <taxon>Bacteria</taxon>
        <taxon>Bacillati</taxon>
        <taxon>Bacillota</taxon>
        <taxon>Clostridia</taxon>
        <taxon>Lachnospirales</taxon>
        <taxon>Lachnospiraceae</taxon>
        <taxon>Candidatus Galacturonatibacter</taxon>
    </lineage>
</organism>
<dbReference type="RefSeq" id="WP_151146398.1">
    <property type="nucleotide sequence ID" value="NZ_WAGX01000005.1"/>
</dbReference>
<sequence length="492" mass="56351">MFVSIGMIIGIMTAMIAFRKIEFEPYKPTSKLYIPFYRLSIPIVEVLLKQKKGLIQNVFLKPVVIERLKQINPTDRTTFHIKKFYVEKIALSILLIFAGSILTLLASFGQKKESAIIEDKYVERGSYQEGEKSKEFIISIQDELKEQDIKVTISGQLLTENEVKTMFAEAKSQIESLVKGSNPSLMEVRSKLVLPTRIEGLPLTISWETSNFEVVGTNGEINNQDIEEKGTLVNLIATLHCQEYEDKIQLPLKILPPLLTDEERVRLNLSKQLKQADERDQTSKYIELPLSINGKTIVWSEPKDNTAHLIWILGIFSSILIYIGKDKDLEKKIKKRSQQLLTDYPDIVSKLTLLLGAGMTVKGAWQKIALDYREKKQIDKKYFRYAYEEMLISYYEITSGVSEAYAYEEFGKRMKNQRYMKMISLITQNLKKGSKGLSKILENESLDAFEDRKAYAKVAGEEASTKLMLPMFLNLVVVLIIIMIPACMSFQM</sequence>
<feature type="transmembrane region" description="Helical" evidence="1">
    <location>
        <begin position="472"/>
        <end position="491"/>
    </location>
</feature>
<proteinExistence type="predicted"/>
<keyword evidence="4" id="KW-1185">Reference proteome</keyword>
<dbReference type="Pfam" id="PF20578">
    <property type="entry name" value="aBig_2"/>
    <property type="match status" value="1"/>
</dbReference>
<protein>
    <recommendedName>
        <fullName evidence="2">Atrophied bacterial Ig domain-containing protein</fullName>
    </recommendedName>
</protein>
<comment type="caution">
    <text evidence="3">The sequence shown here is derived from an EMBL/GenBank/DDBJ whole genome shotgun (WGS) entry which is preliminary data.</text>
</comment>
<gene>
    <name evidence="3" type="ORF">F7O84_13995</name>
</gene>
<reference evidence="3 4" key="1">
    <citation type="submission" date="2019-09" db="EMBL/GenBank/DDBJ databases">
        <authorList>
            <person name="Valk L.C."/>
        </authorList>
    </citation>
    <scope>NUCLEOTIDE SEQUENCE [LARGE SCALE GENOMIC DNA]</scope>
    <source>
        <strain evidence="3">GalUA</strain>
    </source>
</reference>
<feature type="transmembrane region" description="Helical" evidence="1">
    <location>
        <begin position="89"/>
        <end position="108"/>
    </location>
</feature>
<feature type="domain" description="Atrophied bacterial Ig" evidence="2">
    <location>
        <begin position="180"/>
        <end position="254"/>
    </location>
</feature>
<keyword evidence="1" id="KW-0812">Transmembrane</keyword>
<keyword evidence="1" id="KW-0472">Membrane</keyword>
<dbReference type="AlphaFoldDB" id="A0A7V7QLE1"/>
<accession>A0A7V7QLE1</accession>
<evidence type="ECO:0000313" key="4">
    <source>
        <dbReference type="Proteomes" id="UP000461768"/>
    </source>
</evidence>
<keyword evidence="1" id="KW-1133">Transmembrane helix</keyword>
<evidence type="ECO:0000313" key="3">
    <source>
        <dbReference type="EMBL" id="KAB1438636.1"/>
    </source>
</evidence>
<evidence type="ECO:0000256" key="1">
    <source>
        <dbReference type="SAM" id="Phobius"/>
    </source>
</evidence>
<dbReference type="Proteomes" id="UP000461768">
    <property type="component" value="Unassembled WGS sequence"/>
</dbReference>
<dbReference type="InterPro" id="IPR046780">
    <property type="entry name" value="aBig_2"/>
</dbReference>
<dbReference type="OrthoDB" id="9793966at2"/>
<name>A0A7V7QLE1_9FIRM</name>
<dbReference type="EMBL" id="WAGX01000005">
    <property type="protein sequence ID" value="KAB1438636.1"/>
    <property type="molecule type" value="Genomic_DNA"/>
</dbReference>
<evidence type="ECO:0000259" key="2">
    <source>
        <dbReference type="Pfam" id="PF20578"/>
    </source>
</evidence>